<dbReference type="GeneID" id="85495240"/>
<dbReference type="KEGG" id="ccac:CcaHIS019_0401900"/>
<dbReference type="Gene3D" id="3.50.50.60">
    <property type="entry name" value="FAD/NAD(P)-binding domain"/>
    <property type="match status" value="1"/>
</dbReference>
<evidence type="ECO:0000313" key="2">
    <source>
        <dbReference type="EMBL" id="BEI91370.1"/>
    </source>
</evidence>
<reference evidence="2" key="1">
    <citation type="journal article" date="2023" name="BMC Genomics">
        <title>Chromosome-level genome assemblies of Cutaneotrichosporon spp. (Trichosporonales, Basidiomycota) reveal imbalanced evolution between nucleotide sequences and chromosome synteny.</title>
        <authorList>
            <person name="Kobayashi Y."/>
            <person name="Kayamori A."/>
            <person name="Aoki K."/>
            <person name="Shiwa Y."/>
            <person name="Matsutani M."/>
            <person name="Fujita N."/>
            <person name="Sugita T."/>
            <person name="Iwasaki W."/>
            <person name="Tanaka N."/>
            <person name="Takashima M."/>
        </authorList>
    </citation>
    <scope>NUCLEOTIDE SEQUENCE</scope>
    <source>
        <strain evidence="2">HIS019</strain>
    </source>
</reference>
<proteinExistence type="predicted"/>
<dbReference type="InterPro" id="IPR036188">
    <property type="entry name" value="FAD/NAD-bd_sf"/>
</dbReference>
<dbReference type="GO" id="GO:0005770">
    <property type="term" value="C:late endosome"/>
    <property type="evidence" value="ECO:0007669"/>
    <property type="project" value="TreeGrafter"/>
</dbReference>
<name>A0AA48L3N7_9TREE</name>
<evidence type="ECO:0000259" key="1">
    <source>
        <dbReference type="Pfam" id="PF01266"/>
    </source>
</evidence>
<dbReference type="EMBL" id="AP028215">
    <property type="protein sequence ID" value="BEI91370.1"/>
    <property type="molecule type" value="Genomic_DNA"/>
</dbReference>
<dbReference type="GO" id="GO:0005829">
    <property type="term" value="C:cytosol"/>
    <property type="evidence" value="ECO:0007669"/>
    <property type="project" value="GOC"/>
</dbReference>
<keyword evidence="3" id="KW-1185">Reference proteome</keyword>
<accession>A0AA48L3N7</accession>
<dbReference type="PANTHER" id="PTHR13847">
    <property type="entry name" value="SARCOSINE DEHYDROGENASE-RELATED"/>
    <property type="match status" value="1"/>
</dbReference>
<dbReference type="AlphaFoldDB" id="A0AA48L3N7"/>
<evidence type="ECO:0000313" key="3">
    <source>
        <dbReference type="Proteomes" id="UP001233271"/>
    </source>
</evidence>
<dbReference type="RefSeq" id="XP_060456635.1">
    <property type="nucleotide sequence ID" value="XM_060599997.1"/>
</dbReference>
<sequence length="505" mass="52765">MATGPLGHWAVDSMTGASALRPLYLERLGRPYALGCCLARPWVNLVCPTLPSSVVSPLWSQVYTVRHSHNLIRRLPDHRPAAPGPLLAAASTFFLTLPLIGLPHRSKLVSLSTIMPAAANATSASPARAPKNIAVVGGGIVGVCTAYFLAISPHRPAGSKITLVEGTGVASAASGNAGGFLARDWHGPATASLSAMSFDLHRKLAEQFGGSKHWQYRSVDTLSVTIDGQAEPATSRSPVPWIPKGNIQKHSQLGTHSTTAQCHPRLLTRFLAERFLREEGCALVLGTAKALALDSDGVPHTLMVNLKEDGSERIIDVDTVILTAGPWLGRLAEALLPSSAARGVAVDGQMAHTLLLRTKEPTTPHCLFVDLTLNDGAVSEPEVYPRPDGTVVICGASCAVDLPETAGDIIGDPASVDKLRTQAAGISPVFSEEGGAAFESSTACFLPIPDRGRPVIGKVPGMEGVYVGGGLSCWGITQGPGTGLVLAEMVLEGEAKTADVSKLSP</sequence>
<dbReference type="Pfam" id="PF01266">
    <property type="entry name" value="DAO"/>
    <property type="match status" value="1"/>
</dbReference>
<gene>
    <name evidence="2" type="ORF">CcaverHIS019_0401900</name>
</gene>
<dbReference type="SUPFAM" id="SSF51905">
    <property type="entry name" value="FAD/NAD(P)-binding domain"/>
    <property type="match status" value="1"/>
</dbReference>
<dbReference type="PANTHER" id="PTHR13847:SF150">
    <property type="entry name" value="OXIDOREDUCTASE TDA3-RELATED"/>
    <property type="match status" value="1"/>
</dbReference>
<organism evidence="2 3">
    <name type="scientific">Cutaneotrichosporon cavernicola</name>
    <dbReference type="NCBI Taxonomy" id="279322"/>
    <lineage>
        <taxon>Eukaryota</taxon>
        <taxon>Fungi</taxon>
        <taxon>Dikarya</taxon>
        <taxon>Basidiomycota</taxon>
        <taxon>Agaricomycotina</taxon>
        <taxon>Tremellomycetes</taxon>
        <taxon>Trichosporonales</taxon>
        <taxon>Trichosporonaceae</taxon>
        <taxon>Cutaneotrichosporon</taxon>
    </lineage>
</organism>
<dbReference type="Proteomes" id="UP001233271">
    <property type="component" value="Chromosome 4"/>
</dbReference>
<dbReference type="GO" id="GO:0042147">
    <property type="term" value="P:retrograde transport, endosome to Golgi"/>
    <property type="evidence" value="ECO:0007669"/>
    <property type="project" value="TreeGrafter"/>
</dbReference>
<feature type="domain" description="FAD dependent oxidoreductase" evidence="1">
    <location>
        <begin position="133"/>
        <end position="489"/>
    </location>
</feature>
<protein>
    <recommendedName>
        <fullName evidence="1">FAD dependent oxidoreductase domain-containing protein</fullName>
    </recommendedName>
</protein>
<dbReference type="InterPro" id="IPR006076">
    <property type="entry name" value="FAD-dep_OxRdtase"/>
</dbReference>
<dbReference type="Gene3D" id="3.30.9.10">
    <property type="entry name" value="D-Amino Acid Oxidase, subunit A, domain 2"/>
    <property type="match status" value="1"/>
</dbReference>